<dbReference type="PANTHER" id="PTHR12126">
    <property type="entry name" value="NADH-UBIQUINONE OXIDOREDUCTASE 39 KDA SUBUNIT-RELATED"/>
    <property type="match status" value="1"/>
</dbReference>
<dbReference type="STRING" id="880072.Desac_0676"/>
<evidence type="ECO:0000313" key="3">
    <source>
        <dbReference type="Proteomes" id="UP000000483"/>
    </source>
</evidence>
<gene>
    <name evidence="2" type="ordered locus">Desac_0676</name>
</gene>
<evidence type="ECO:0000313" key="2">
    <source>
        <dbReference type="EMBL" id="AEB08558.1"/>
    </source>
</evidence>
<dbReference type="InterPro" id="IPR016040">
    <property type="entry name" value="NAD(P)-bd_dom"/>
</dbReference>
<dbReference type="OrthoDB" id="9774199at2"/>
<dbReference type="Proteomes" id="UP000000483">
    <property type="component" value="Chromosome"/>
</dbReference>
<dbReference type="PANTHER" id="PTHR12126:SF11">
    <property type="entry name" value="NADH DEHYDROGENASE [UBIQUINONE] 1 ALPHA SUBCOMPLEX SUBUNIT 9, MITOCHONDRIAL"/>
    <property type="match status" value="1"/>
</dbReference>
<sequence length="511" mass="56667">MRSEPVLVTGATGYIGGRLIPHLLAAGYRVRALGRSLSKLQCRPWASHPAVELAQGDVLDPASLKQATEGCWAAYYLVHSMMAAPDSYTTADRTGAHNMVQAATAANLNRIIYLGGLGKPEDPHLSEHLRSRTEVARILQSGPVPVTFLRAAMILGSGSASFEILRYLVDRLPVMITPRWLRNPVQPIAVSNVLNYLQGCLEHDEVLGQTFDIGGPDILSYQELFNIYAKEAGLARRLIIPVPVLTPGLSSWWIHLVTPVPAAIARPLAEGLQNPVICQENRIREIIPQKLLTCRETIRLALNKIKMQQVDTCWTDASASVPPEWVYCGDVNYAGGTILECGYRVTLRATPAAVWQSLVSIGGENGWYFGNILWKVRGWIDRLIGGIGFRSGRRHPSELYVGDALDFWRVLQVEPESRLLLLAEMKVPGEAILEFAIIPLGPELVELRELSRFLPRGLAGIIYWYSVYPLHQYVFKGMLRGLADRIGRPITAGPERFTPTLPHACRLPRKK</sequence>
<organism evidence="2 3">
    <name type="scientific">Desulfobacca acetoxidans (strain ATCC 700848 / DSM 11109 / ASRB2)</name>
    <dbReference type="NCBI Taxonomy" id="880072"/>
    <lineage>
        <taxon>Bacteria</taxon>
        <taxon>Pseudomonadati</taxon>
        <taxon>Thermodesulfobacteriota</taxon>
        <taxon>Desulfobaccia</taxon>
        <taxon>Desulfobaccales</taxon>
        <taxon>Desulfobaccaceae</taxon>
        <taxon>Desulfobacca</taxon>
    </lineage>
</organism>
<keyword evidence="3" id="KW-1185">Reference proteome</keyword>
<dbReference type="InterPro" id="IPR036291">
    <property type="entry name" value="NAD(P)-bd_dom_sf"/>
</dbReference>
<dbReference type="KEGG" id="dao:Desac_0676"/>
<proteinExistence type="predicted"/>
<evidence type="ECO:0000259" key="1">
    <source>
        <dbReference type="Pfam" id="PF13460"/>
    </source>
</evidence>
<dbReference type="AlphaFoldDB" id="F2NGE5"/>
<name>F2NGE5_DESAR</name>
<dbReference type="InterPro" id="IPR051207">
    <property type="entry name" value="ComplexI_NDUFA9_subunit"/>
</dbReference>
<dbReference type="Pfam" id="PF11066">
    <property type="entry name" value="DUF2867"/>
    <property type="match status" value="1"/>
</dbReference>
<dbReference type="HOGENOM" id="CLU_007383_6_11_7"/>
<reference evidence="3" key="2">
    <citation type="submission" date="2011-03" db="EMBL/GenBank/DDBJ databases">
        <title>The complete genome of Desulfobacca acetoxidans DSM 11109.</title>
        <authorList>
            <consortium name="US DOE Joint Genome Institute (JGI-PGF)"/>
            <person name="Lucas S."/>
            <person name="Copeland A."/>
            <person name="Lapidus A."/>
            <person name="Bruce D."/>
            <person name="Goodwin L."/>
            <person name="Pitluck S."/>
            <person name="Peters L."/>
            <person name="Kyrpides N."/>
            <person name="Mavromatis K."/>
            <person name="Ivanova N."/>
            <person name="Ovchinnikova G."/>
            <person name="Teshima H."/>
            <person name="Detter J.C."/>
            <person name="Han C."/>
            <person name="Land M."/>
            <person name="Hauser L."/>
            <person name="Markowitz V."/>
            <person name="Cheng J.-F."/>
            <person name="Hugenholtz P."/>
            <person name="Woyke T."/>
            <person name="Wu D."/>
            <person name="Spring S."/>
            <person name="Schueler E."/>
            <person name="Brambilla E."/>
            <person name="Klenk H.-P."/>
            <person name="Eisen J.A."/>
        </authorList>
    </citation>
    <scope>NUCLEOTIDE SEQUENCE [LARGE SCALE GENOMIC DNA]</scope>
    <source>
        <strain evidence="3">ATCC 700848 / DSM 11109 / ASRB2</strain>
    </source>
</reference>
<dbReference type="RefSeq" id="WP_013705671.1">
    <property type="nucleotide sequence ID" value="NC_015388.1"/>
</dbReference>
<feature type="domain" description="NAD(P)-binding" evidence="1">
    <location>
        <begin position="10"/>
        <end position="154"/>
    </location>
</feature>
<reference evidence="2 3" key="1">
    <citation type="journal article" date="2011" name="Stand. Genomic Sci.">
        <title>Complete genome sequence of the acetate-degrading sulfate reducer Desulfobacca acetoxidans type strain (ASRB2).</title>
        <authorList>
            <person name="Goker M."/>
            <person name="Teshima H."/>
            <person name="Lapidus A."/>
            <person name="Nolan M."/>
            <person name="Lucas S."/>
            <person name="Hammon N."/>
            <person name="Deshpande S."/>
            <person name="Cheng J.F."/>
            <person name="Tapia R."/>
            <person name="Han C."/>
            <person name="Goodwin L."/>
            <person name="Pitluck S."/>
            <person name="Huntemann M."/>
            <person name="Liolios K."/>
            <person name="Ivanova N."/>
            <person name="Pagani I."/>
            <person name="Mavromatis K."/>
            <person name="Ovchinikova G."/>
            <person name="Pati A."/>
            <person name="Chen A."/>
            <person name="Palaniappan K."/>
            <person name="Land M."/>
            <person name="Hauser L."/>
            <person name="Brambilla E.M."/>
            <person name="Rohde M."/>
            <person name="Spring S."/>
            <person name="Detter J.C."/>
            <person name="Woyke T."/>
            <person name="Bristow J."/>
            <person name="Eisen J.A."/>
            <person name="Markowitz V."/>
            <person name="Hugenholtz P."/>
            <person name="Kyrpides N.C."/>
            <person name="Klenk H.P."/>
        </authorList>
    </citation>
    <scope>NUCLEOTIDE SEQUENCE [LARGE SCALE GENOMIC DNA]</scope>
    <source>
        <strain evidence="3">ATCC 700848 / DSM 11109 / ASRB2</strain>
    </source>
</reference>
<dbReference type="SUPFAM" id="SSF51735">
    <property type="entry name" value="NAD(P)-binding Rossmann-fold domains"/>
    <property type="match status" value="1"/>
</dbReference>
<accession>F2NGE5</accession>
<dbReference type="GO" id="GO:0044877">
    <property type="term" value="F:protein-containing complex binding"/>
    <property type="evidence" value="ECO:0007669"/>
    <property type="project" value="TreeGrafter"/>
</dbReference>
<protein>
    <submittedName>
        <fullName evidence="2">NAD-dependent epimerase/dehydratase</fullName>
    </submittedName>
</protein>
<dbReference type="EMBL" id="CP002629">
    <property type="protein sequence ID" value="AEB08558.1"/>
    <property type="molecule type" value="Genomic_DNA"/>
</dbReference>
<dbReference type="SUPFAM" id="SSF55961">
    <property type="entry name" value="Bet v1-like"/>
    <property type="match status" value="1"/>
</dbReference>
<dbReference type="Gene3D" id="3.40.50.720">
    <property type="entry name" value="NAD(P)-binding Rossmann-like Domain"/>
    <property type="match status" value="1"/>
</dbReference>
<dbReference type="InterPro" id="IPR021295">
    <property type="entry name" value="DUF2867"/>
</dbReference>
<dbReference type="Pfam" id="PF13460">
    <property type="entry name" value="NAD_binding_10"/>
    <property type="match status" value="1"/>
</dbReference>
<dbReference type="eggNOG" id="COG0702">
    <property type="taxonomic scope" value="Bacteria"/>
</dbReference>
<dbReference type="CDD" id="cd05245">
    <property type="entry name" value="SDR_a2"/>
    <property type="match status" value="1"/>
</dbReference>